<evidence type="ECO:0000313" key="2">
    <source>
        <dbReference type="EMBL" id="MBB4571129.1"/>
    </source>
</evidence>
<evidence type="ECO:0000256" key="1">
    <source>
        <dbReference type="SAM" id="Phobius"/>
    </source>
</evidence>
<accession>A0A7W6ZYS2</accession>
<evidence type="ECO:0000313" key="3">
    <source>
        <dbReference type="Proteomes" id="UP000543836"/>
    </source>
</evidence>
<dbReference type="Proteomes" id="UP000543836">
    <property type="component" value="Unassembled WGS sequence"/>
</dbReference>
<dbReference type="RefSeq" id="WP_028754474.1">
    <property type="nucleotide sequence ID" value="NZ_JACIIG010000019.1"/>
</dbReference>
<keyword evidence="1" id="KW-1133">Transmembrane helix</keyword>
<organism evidence="2 3">
    <name type="scientific">Rhizobium leucaenae</name>
    <dbReference type="NCBI Taxonomy" id="29450"/>
    <lineage>
        <taxon>Bacteria</taxon>
        <taxon>Pseudomonadati</taxon>
        <taxon>Pseudomonadota</taxon>
        <taxon>Alphaproteobacteria</taxon>
        <taxon>Hyphomicrobiales</taxon>
        <taxon>Rhizobiaceae</taxon>
        <taxon>Rhizobium/Agrobacterium group</taxon>
        <taxon>Rhizobium</taxon>
    </lineage>
</organism>
<keyword evidence="1" id="KW-0812">Transmembrane</keyword>
<keyword evidence="1" id="KW-0472">Membrane</keyword>
<keyword evidence="3" id="KW-1185">Reference proteome</keyword>
<comment type="caution">
    <text evidence="2">The sequence shown here is derived from an EMBL/GenBank/DDBJ whole genome shotgun (WGS) entry which is preliminary data.</text>
</comment>
<proteinExistence type="predicted"/>
<reference evidence="2 3" key="1">
    <citation type="submission" date="2020-08" db="EMBL/GenBank/DDBJ databases">
        <title>Genomic Encyclopedia of Type Strains, Phase IV (KMG-V): Genome sequencing to study the core and pangenomes of soil and plant-associated prokaryotes.</title>
        <authorList>
            <person name="Whitman W."/>
        </authorList>
    </citation>
    <scope>NUCLEOTIDE SEQUENCE [LARGE SCALE GENOMIC DNA]</scope>
    <source>
        <strain evidence="2 3">SEMIA 492</strain>
    </source>
</reference>
<dbReference type="OrthoDB" id="9988811at2"/>
<dbReference type="EMBL" id="JACIIG010000019">
    <property type="protein sequence ID" value="MBB4571129.1"/>
    <property type="molecule type" value="Genomic_DNA"/>
</dbReference>
<name>A0A7W6ZYS2_9HYPH</name>
<gene>
    <name evidence="2" type="ORF">GGE60_005287</name>
</gene>
<sequence length="70" mass="8020">MYGRDLKIVLLCAATLATTSVPAWWLAKETFFGAAFESGYYLLLLPLYPVVWICSSIVLACQAERRFWRQ</sequence>
<protein>
    <submittedName>
        <fullName evidence="2">Uncharacterized protein</fullName>
    </submittedName>
</protein>
<dbReference type="AlphaFoldDB" id="A0A7W6ZYS2"/>
<feature type="transmembrane region" description="Helical" evidence="1">
    <location>
        <begin position="39"/>
        <end position="61"/>
    </location>
</feature>
<dbReference type="GeneID" id="32525796"/>